<proteinExistence type="inferred from homology"/>
<dbReference type="PROSITE" id="PS50850">
    <property type="entry name" value="MFS"/>
    <property type="match status" value="1"/>
</dbReference>
<evidence type="ECO:0000256" key="13">
    <source>
        <dbReference type="ARBA" id="ARBA00031099"/>
    </source>
</evidence>
<dbReference type="PRINTS" id="PR00171">
    <property type="entry name" value="SUGRTRNSPORT"/>
</dbReference>
<dbReference type="InterPro" id="IPR045263">
    <property type="entry name" value="GLUT"/>
</dbReference>
<evidence type="ECO:0000256" key="2">
    <source>
        <dbReference type="ARBA" id="ARBA00004135"/>
    </source>
</evidence>
<dbReference type="InterPro" id="IPR036259">
    <property type="entry name" value="MFS_trans_sf"/>
</dbReference>
<evidence type="ECO:0000256" key="11">
    <source>
        <dbReference type="ARBA" id="ARBA00023136"/>
    </source>
</evidence>
<keyword evidence="8" id="KW-0762">Sugar transport</keyword>
<dbReference type="PANTHER" id="PTHR23503:SF99">
    <property type="entry name" value="SOLUTE CARRIER FAMILY 2, FACILITATED GLUCOSE TRANSPORTER MEMBER 3"/>
    <property type="match status" value="1"/>
</dbReference>
<dbReference type="FunFam" id="1.20.1250.20:FF:001511">
    <property type="entry name" value="Solute carrier family 2, facilitated glucose transporter member 5"/>
    <property type="match status" value="1"/>
</dbReference>
<organism evidence="17 18">
    <name type="scientific">Nyctereutes procyonoides</name>
    <name type="common">Raccoon dog</name>
    <name type="synonym">Canis procyonoides</name>
    <dbReference type="NCBI Taxonomy" id="34880"/>
    <lineage>
        <taxon>Eukaryota</taxon>
        <taxon>Metazoa</taxon>
        <taxon>Chordata</taxon>
        <taxon>Craniata</taxon>
        <taxon>Vertebrata</taxon>
        <taxon>Euteleostomi</taxon>
        <taxon>Mammalia</taxon>
        <taxon>Eutheria</taxon>
        <taxon>Laurasiatheria</taxon>
        <taxon>Carnivora</taxon>
        <taxon>Caniformia</taxon>
        <taxon>Canidae</taxon>
        <taxon>Nyctereutes</taxon>
    </lineage>
</organism>
<evidence type="ECO:0000256" key="6">
    <source>
        <dbReference type="ARBA" id="ARBA00022448"/>
    </source>
</evidence>
<keyword evidence="9 15" id="KW-0812">Transmembrane</keyword>
<dbReference type="Proteomes" id="UP000645828">
    <property type="component" value="Unassembled WGS sequence"/>
</dbReference>
<feature type="transmembrane region" description="Helical" evidence="15">
    <location>
        <begin position="121"/>
        <end position="140"/>
    </location>
</feature>
<feature type="transmembrane region" description="Helical" evidence="15">
    <location>
        <begin position="173"/>
        <end position="191"/>
    </location>
</feature>
<evidence type="ECO:0000256" key="15">
    <source>
        <dbReference type="SAM" id="Phobius"/>
    </source>
</evidence>
<evidence type="ECO:0000256" key="5">
    <source>
        <dbReference type="ARBA" id="ARBA00015973"/>
    </source>
</evidence>
<dbReference type="GO" id="GO:0005353">
    <property type="term" value="F:fructose transmembrane transporter activity"/>
    <property type="evidence" value="ECO:0007669"/>
    <property type="project" value="UniProtKB-ARBA"/>
</dbReference>
<comment type="similarity">
    <text evidence="4">Belongs to the major facilitator superfamily. Sugar transporter (TC 2.A.1.1) family. Glucose transporter subfamily.</text>
</comment>
<keyword evidence="10 15" id="KW-1133">Transmembrane helix</keyword>
<dbReference type="GO" id="GO:0042383">
    <property type="term" value="C:sarcolemma"/>
    <property type="evidence" value="ECO:0007669"/>
    <property type="project" value="UniProtKB-SubCell"/>
</dbReference>
<dbReference type="InterPro" id="IPR005829">
    <property type="entry name" value="Sugar_transporter_CS"/>
</dbReference>
<evidence type="ECO:0000256" key="9">
    <source>
        <dbReference type="ARBA" id="ARBA00022692"/>
    </source>
</evidence>
<evidence type="ECO:0000256" key="14">
    <source>
        <dbReference type="RuleBase" id="RU003346"/>
    </source>
</evidence>
<dbReference type="PROSITE" id="PS00216">
    <property type="entry name" value="SUGAR_TRANSPORT_1"/>
    <property type="match status" value="1"/>
</dbReference>
<evidence type="ECO:0000259" key="16">
    <source>
        <dbReference type="PROSITE" id="PS50850"/>
    </source>
</evidence>
<evidence type="ECO:0000256" key="1">
    <source>
        <dbReference type="ARBA" id="ARBA00000590"/>
    </source>
</evidence>
<protein>
    <recommendedName>
        <fullName evidence="5">Solute carrier family 2, facilitated glucose transporter member 5</fullName>
    </recommendedName>
    <alternativeName>
        <fullName evidence="13">Fructose transporter</fullName>
    </alternativeName>
    <alternativeName>
        <fullName evidence="12">Glucose transporter type 5, small intestine</fullName>
    </alternativeName>
</protein>
<dbReference type="NCBIfam" id="TIGR00879">
    <property type="entry name" value="SP"/>
    <property type="match status" value="1"/>
</dbReference>
<keyword evidence="6 14" id="KW-0813">Transport</keyword>
<dbReference type="InterPro" id="IPR005828">
    <property type="entry name" value="MFS_sugar_transport-like"/>
</dbReference>
<feature type="domain" description="Major facilitator superfamily (MFS) profile" evidence="16">
    <location>
        <begin position="1"/>
        <end position="473"/>
    </location>
</feature>
<keyword evidence="7" id="KW-1003">Cell membrane</keyword>
<feature type="transmembrane region" description="Helical" evidence="15">
    <location>
        <begin position="34"/>
        <end position="59"/>
    </location>
</feature>
<keyword evidence="18" id="KW-1185">Reference proteome</keyword>
<accession>A0A811YSD8</accession>
<dbReference type="GO" id="GO:0046323">
    <property type="term" value="P:D-glucose import"/>
    <property type="evidence" value="ECO:0007669"/>
    <property type="project" value="TreeGrafter"/>
</dbReference>
<dbReference type="InterPro" id="IPR003663">
    <property type="entry name" value="Sugar/inositol_transpt"/>
</dbReference>
<dbReference type="PANTHER" id="PTHR23503">
    <property type="entry name" value="SOLUTE CARRIER FAMILY 2"/>
    <property type="match status" value="1"/>
</dbReference>
<evidence type="ECO:0000256" key="7">
    <source>
        <dbReference type="ARBA" id="ARBA00022475"/>
    </source>
</evidence>
<evidence type="ECO:0000313" key="17">
    <source>
        <dbReference type="EMBL" id="CAD7679479.1"/>
    </source>
</evidence>
<dbReference type="Gene3D" id="1.20.1250.20">
    <property type="entry name" value="MFS general substrate transporter like domains"/>
    <property type="match status" value="1"/>
</dbReference>
<dbReference type="SUPFAM" id="SSF103473">
    <property type="entry name" value="MFS general substrate transporter"/>
    <property type="match status" value="1"/>
</dbReference>
<evidence type="ECO:0000256" key="3">
    <source>
        <dbReference type="ARBA" id="ARBA00004424"/>
    </source>
</evidence>
<dbReference type="InterPro" id="IPR020846">
    <property type="entry name" value="MFS_dom"/>
</dbReference>
<dbReference type="Pfam" id="PF00083">
    <property type="entry name" value="Sugar_tr"/>
    <property type="match status" value="1"/>
</dbReference>
<feature type="transmembrane region" description="Helical" evidence="15">
    <location>
        <begin position="197"/>
        <end position="218"/>
    </location>
</feature>
<dbReference type="EMBL" id="CAJHUB010000724">
    <property type="protein sequence ID" value="CAD7679479.1"/>
    <property type="molecule type" value="Genomic_DNA"/>
</dbReference>
<keyword evidence="11 15" id="KW-0472">Membrane</keyword>
<feature type="transmembrane region" description="Helical" evidence="15">
    <location>
        <begin position="86"/>
        <end position="109"/>
    </location>
</feature>
<evidence type="ECO:0000256" key="8">
    <source>
        <dbReference type="ARBA" id="ARBA00022597"/>
    </source>
</evidence>
<dbReference type="GO" id="GO:0016324">
    <property type="term" value="C:apical plasma membrane"/>
    <property type="evidence" value="ECO:0007669"/>
    <property type="project" value="UniProtKB-SubCell"/>
</dbReference>
<reference evidence="17" key="1">
    <citation type="submission" date="2020-12" db="EMBL/GenBank/DDBJ databases">
        <authorList>
            <consortium name="Molecular Ecology Group"/>
        </authorList>
    </citation>
    <scope>NUCLEOTIDE SEQUENCE</scope>
    <source>
        <strain evidence="17">TBG_1078</strain>
    </source>
</reference>
<feature type="transmembrane region" description="Helical" evidence="15">
    <location>
        <begin position="379"/>
        <end position="398"/>
    </location>
</feature>
<feature type="transmembrane region" description="Helical" evidence="15">
    <location>
        <begin position="318"/>
        <end position="339"/>
    </location>
</feature>
<dbReference type="AlphaFoldDB" id="A0A811YSD8"/>
<comment type="caution">
    <text evidence="17">The sequence shown here is derived from an EMBL/GenBank/DDBJ whole genome shotgun (WGS) entry which is preliminary data.</text>
</comment>
<gene>
    <name evidence="17" type="ORF">NYPRO_LOCUS12278</name>
</gene>
<sequence>MSEEKGQKGRYRYSSAFGSGHDPGVLGLSPTSGALSFIGFFTFFLFFPFFFPACAHLVVPAPFVEKETIPTPLCCLCFFEEKKSAVFMWVFLGSLFCSIDLFVCCFHQYHNVLITERNSMLMVNLLAVAGGCLMGFCKIAQSVEMLILGRLIIGLFCDLSHCPTGAFGTLNQLGIVIGILVAQIFSLKVIMGTEELWPLLVGFTIIPAVLQSTALPFCPESPRFLLINRKEEENAKEILQRLWGTQDVSQDIQEMKDESARMAQEKQVTVLELFRSRSYRQPIIISIMLQLSQQLSGINAVFYYSTGIFKDAGVEEPIYATIGAGVVNTIFTVVSLFLVERAGRRTLHMIGLGGMAVCSILMTISLLLKGWPYLQGGGFFLSFVCIRAILVFVAFFEIGPGPIPWFIVAELFSQGPRPAAMAVAGCSNWTSNFLVGLLFPSAAFYLGAYVFIIFTGFLIVFLVFTFFKVPETRGRIFEEVTRAFEGQAQDANRAEKGPIVEMNSMQPVKDLFT</sequence>
<feature type="transmembrane region" description="Helical" evidence="15">
    <location>
        <begin position="419"/>
        <end position="439"/>
    </location>
</feature>
<dbReference type="GO" id="GO:0055056">
    <property type="term" value="F:D-glucose transmembrane transporter activity"/>
    <property type="evidence" value="ECO:0007669"/>
    <property type="project" value="TreeGrafter"/>
</dbReference>
<evidence type="ECO:0000256" key="10">
    <source>
        <dbReference type="ARBA" id="ARBA00022989"/>
    </source>
</evidence>
<feature type="transmembrane region" description="Helical" evidence="15">
    <location>
        <begin position="445"/>
        <end position="467"/>
    </location>
</feature>
<name>A0A811YSD8_NYCPR</name>
<dbReference type="GO" id="GO:0070837">
    <property type="term" value="P:dehydroascorbic acid transport"/>
    <property type="evidence" value="ECO:0007669"/>
    <property type="project" value="TreeGrafter"/>
</dbReference>
<evidence type="ECO:0000256" key="4">
    <source>
        <dbReference type="ARBA" id="ARBA00007004"/>
    </source>
</evidence>
<evidence type="ECO:0000313" key="18">
    <source>
        <dbReference type="Proteomes" id="UP000645828"/>
    </source>
</evidence>
<dbReference type="GO" id="GO:1990539">
    <property type="term" value="P:fructose import across plasma membrane"/>
    <property type="evidence" value="ECO:0007669"/>
    <property type="project" value="UniProtKB-ARBA"/>
</dbReference>
<evidence type="ECO:0000256" key="12">
    <source>
        <dbReference type="ARBA" id="ARBA00029961"/>
    </source>
</evidence>
<comment type="subcellular location">
    <subcellularLocation>
        <location evidence="3">Apical cell membrane</location>
        <topology evidence="3">Multi-pass membrane protein</topology>
    </subcellularLocation>
    <subcellularLocation>
        <location evidence="2">Cell membrane</location>
        <location evidence="2">Sarcolemma</location>
    </subcellularLocation>
</comment>
<comment type="catalytic activity">
    <reaction evidence="1">
        <text>D-fructose(out) = D-fructose(in)</text>
        <dbReference type="Rhea" id="RHEA:60372"/>
        <dbReference type="ChEBI" id="CHEBI:37721"/>
    </reaction>
</comment>
<feature type="transmembrane region" description="Helical" evidence="15">
    <location>
        <begin position="346"/>
        <end position="367"/>
    </location>
</feature>